<evidence type="ECO:0008006" key="3">
    <source>
        <dbReference type="Google" id="ProtNLM"/>
    </source>
</evidence>
<name>A0ABW6SE48_9NOCA</name>
<keyword evidence="2" id="KW-1185">Reference proteome</keyword>
<dbReference type="SUPFAM" id="SSF51726">
    <property type="entry name" value="UROD/MetE-like"/>
    <property type="match status" value="1"/>
</dbReference>
<proteinExistence type="predicted"/>
<dbReference type="InterPro" id="IPR038071">
    <property type="entry name" value="UROD/MetE-like_sf"/>
</dbReference>
<comment type="caution">
    <text evidence="1">The sequence shown here is derived from an EMBL/GenBank/DDBJ whole genome shotgun (WGS) entry which is preliminary data.</text>
</comment>
<dbReference type="RefSeq" id="WP_040830769.1">
    <property type="nucleotide sequence ID" value="NZ_JBIAQY010000028.1"/>
</dbReference>
<dbReference type="Proteomes" id="UP001601992">
    <property type="component" value="Unassembled WGS sequence"/>
</dbReference>
<evidence type="ECO:0000313" key="2">
    <source>
        <dbReference type="Proteomes" id="UP001601992"/>
    </source>
</evidence>
<organism evidence="1 2">
    <name type="scientific">Nocardia jiangxiensis</name>
    <dbReference type="NCBI Taxonomy" id="282685"/>
    <lineage>
        <taxon>Bacteria</taxon>
        <taxon>Bacillati</taxon>
        <taxon>Actinomycetota</taxon>
        <taxon>Actinomycetes</taxon>
        <taxon>Mycobacteriales</taxon>
        <taxon>Nocardiaceae</taxon>
        <taxon>Nocardia</taxon>
    </lineage>
</organism>
<sequence>MTRYAHFVGSVPKELMTGDGAVLRWFADNSGGHPTGLPCDLDPDWIIQYLLDRAEHHDVFEIVRAGEYADYSDFPSYGLRPGAKLEPRHVSMDRFERIESVVAAFDALRADRPELAQTKLQLSQPNPLDLAMFVFAGAAVSAGFPLGQALRRSNLIVAALRALPMFTEAALEEIAAVNDRYGDRVIWQVESPFALLGMVKAEQLSAKWAAAPLLARQLAGLLGRMHNVGANSVVHLCYGDYQHKSLLGPRSLAPAVTLLNHTARHLRTQGTPLPAVHIPCAFGSEPAPQDPAFYAPLRRLSPEWSLIAGVVSSTSDVDSARALHLFEEAAGRTAYGVATACGLGRCSVAEAEQAAATMTQLTTEASVG</sequence>
<accession>A0ABW6SE48</accession>
<gene>
    <name evidence="1" type="ORF">ACFYXQ_43325</name>
</gene>
<reference evidence="1 2" key="1">
    <citation type="submission" date="2024-10" db="EMBL/GenBank/DDBJ databases">
        <title>The Natural Products Discovery Center: Release of the First 8490 Sequenced Strains for Exploring Actinobacteria Biosynthetic Diversity.</title>
        <authorList>
            <person name="Kalkreuter E."/>
            <person name="Kautsar S.A."/>
            <person name="Yang D."/>
            <person name="Bader C.D."/>
            <person name="Teijaro C.N."/>
            <person name="Fluegel L."/>
            <person name="Davis C.M."/>
            <person name="Simpson J.R."/>
            <person name="Lauterbach L."/>
            <person name="Steele A.D."/>
            <person name="Gui C."/>
            <person name="Meng S."/>
            <person name="Li G."/>
            <person name="Viehrig K."/>
            <person name="Ye F."/>
            <person name="Su P."/>
            <person name="Kiefer A.F."/>
            <person name="Nichols A."/>
            <person name="Cepeda A.J."/>
            <person name="Yan W."/>
            <person name="Fan B."/>
            <person name="Jiang Y."/>
            <person name="Adhikari A."/>
            <person name="Zheng C.-J."/>
            <person name="Schuster L."/>
            <person name="Cowan T.M."/>
            <person name="Smanski M.J."/>
            <person name="Chevrette M.G."/>
            <person name="De Carvalho L.P.S."/>
            <person name="Shen B."/>
        </authorList>
    </citation>
    <scope>NUCLEOTIDE SEQUENCE [LARGE SCALE GENOMIC DNA]</scope>
    <source>
        <strain evidence="1 2">NPDC002593</strain>
    </source>
</reference>
<dbReference type="Gene3D" id="3.20.20.210">
    <property type="match status" value="1"/>
</dbReference>
<protein>
    <recommendedName>
        <fullName evidence="3">Methionine synthase</fullName>
    </recommendedName>
</protein>
<evidence type="ECO:0000313" key="1">
    <source>
        <dbReference type="EMBL" id="MFF3574603.1"/>
    </source>
</evidence>
<dbReference type="EMBL" id="JBIAQY010000028">
    <property type="protein sequence ID" value="MFF3574603.1"/>
    <property type="molecule type" value="Genomic_DNA"/>
</dbReference>